<evidence type="ECO:0000256" key="2">
    <source>
        <dbReference type="SAM" id="Phobius"/>
    </source>
</evidence>
<organism evidence="3 4">
    <name type="scientific">Vibrio marisflavi CECT 7928</name>
    <dbReference type="NCBI Taxonomy" id="634439"/>
    <lineage>
        <taxon>Bacteria</taxon>
        <taxon>Pseudomonadati</taxon>
        <taxon>Pseudomonadota</taxon>
        <taxon>Gammaproteobacteria</taxon>
        <taxon>Vibrionales</taxon>
        <taxon>Vibrionaceae</taxon>
        <taxon>Vibrio</taxon>
    </lineage>
</organism>
<protein>
    <recommendedName>
        <fullName evidence="5">DUF2933 domain-containing protein</fullName>
    </recommendedName>
</protein>
<dbReference type="RefSeq" id="WP_237360306.1">
    <property type="nucleotide sequence ID" value="NZ_CAKLDM010000001.1"/>
</dbReference>
<proteinExistence type="predicted"/>
<evidence type="ECO:0008006" key="5">
    <source>
        <dbReference type="Google" id="ProtNLM"/>
    </source>
</evidence>
<keyword evidence="2" id="KW-0812">Transmembrane</keyword>
<feature type="region of interest" description="Disordered" evidence="1">
    <location>
        <begin position="58"/>
        <end position="77"/>
    </location>
</feature>
<evidence type="ECO:0000256" key="1">
    <source>
        <dbReference type="SAM" id="MobiDB-lite"/>
    </source>
</evidence>
<dbReference type="Proteomes" id="UP000838748">
    <property type="component" value="Unassembled WGS sequence"/>
</dbReference>
<keyword evidence="2" id="KW-1133">Transmembrane helix</keyword>
<evidence type="ECO:0000313" key="4">
    <source>
        <dbReference type="Proteomes" id="UP000838748"/>
    </source>
</evidence>
<accession>A0ABN8E130</accession>
<reference evidence="3" key="1">
    <citation type="submission" date="2021-11" db="EMBL/GenBank/DDBJ databases">
        <authorList>
            <person name="Rodrigo-Torres L."/>
            <person name="Arahal R. D."/>
            <person name="Lucena T."/>
        </authorList>
    </citation>
    <scope>NUCLEOTIDE SEQUENCE</scope>
    <source>
        <strain evidence="3">CECT 7928</strain>
    </source>
</reference>
<evidence type="ECO:0000313" key="3">
    <source>
        <dbReference type="EMBL" id="CAH0537096.1"/>
    </source>
</evidence>
<keyword evidence="4" id="KW-1185">Reference proteome</keyword>
<sequence length="77" mass="8560">MNLKKFSHVIIIVALVAVAGYLFNYGSLFAGALAGAFLLPLLFCLLMVFFMVGMSNKTEKKSDGIREEKENNKNFQP</sequence>
<comment type="caution">
    <text evidence="3">The sequence shown here is derived from an EMBL/GenBank/DDBJ whole genome shotgun (WGS) entry which is preliminary data.</text>
</comment>
<gene>
    <name evidence="3" type="ORF">VMF7928_00932</name>
</gene>
<dbReference type="EMBL" id="CAKLDM010000001">
    <property type="protein sequence ID" value="CAH0537096.1"/>
    <property type="molecule type" value="Genomic_DNA"/>
</dbReference>
<name>A0ABN8E130_9VIBR</name>
<feature type="transmembrane region" description="Helical" evidence="2">
    <location>
        <begin position="29"/>
        <end position="52"/>
    </location>
</feature>
<keyword evidence="2" id="KW-0472">Membrane</keyword>
<feature type="transmembrane region" description="Helical" evidence="2">
    <location>
        <begin position="7"/>
        <end position="23"/>
    </location>
</feature>